<dbReference type="AlphaFoldDB" id="A0A1R3VBC2"/>
<dbReference type="InterPro" id="IPR051406">
    <property type="entry name" value="PLD_domain"/>
</dbReference>
<dbReference type="GO" id="GO:0016042">
    <property type="term" value="P:lipid catabolic process"/>
    <property type="evidence" value="ECO:0007669"/>
    <property type="project" value="UniProtKB-KW"/>
</dbReference>
<dbReference type="RefSeq" id="WP_167378801.1">
    <property type="nucleotide sequence ID" value="NZ_FTPD01000026.1"/>
</dbReference>
<dbReference type="PANTHER" id="PTHR43856:SF1">
    <property type="entry name" value="MITOCHONDRIAL CARDIOLIPIN HYDROLASE"/>
    <property type="match status" value="1"/>
</dbReference>
<dbReference type="STRING" id="1631249.BQ8794_320049"/>
<organism evidence="8 9">
    <name type="scientific">Mesorhizobium prunaredense</name>
    <dbReference type="NCBI Taxonomy" id="1631249"/>
    <lineage>
        <taxon>Bacteria</taxon>
        <taxon>Pseudomonadati</taxon>
        <taxon>Pseudomonadota</taxon>
        <taxon>Alphaproteobacteria</taxon>
        <taxon>Hyphomicrobiales</taxon>
        <taxon>Phyllobacteriaceae</taxon>
        <taxon>Mesorhizobium</taxon>
    </lineage>
</organism>
<keyword evidence="4" id="KW-0378">Hydrolase</keyword>
<keyword evidence="5" id="KW-0442">Lipid degradation</keyword>
<evidence type="ECO:0000256" key="5">
    <source>
        <dbReference type="ARBA" id="ARBA00022963"/>
    </source>
</evidence>
<comment type="similarity">
    <text evidence="2">Belongs to the phospholipase D family.</text>
</comment>
<gene>
    <name evidence="8" type="ORF">BQ8794_320049</name>
</gene>
<dbReference type="GO" id="GO:0004630">
    <property type="term" value="F:phospholipase D activity"/>
    <property type="evidence" value="ECO:0007669"/>
    <property type="project" value="UniProtKB-EC"/>
</dbReference>
<dbReference type="GO" id="GO:0016891">
    <property type="term" value="F:RNA endonuclease activity producing 5'-phosphomonoesters, hydrolytic mechanism"/>
    <property type="evidence" value="ECO:0007669"/>
    <property type="project" value="TreeGrafter"/>
</dbReference>
<reference evidence="9" key="1">
    <citation type="submission" date="2017-01" db="EMBL/GenBank/DDBJ databases">
        <authorList>
            <person name="Brunel B."/>
        </authorList>
    </citation>
    <scope>NUCLEOTIDE SEQUENCE [LARGE SCALE GENOMIC DNA]</scope>
</reference>
<evidence type="ECO:0000259" key="7">
    <source>
        <dbReference type="Pfam" id="PF13091"/>
    </source>
</evidence>
<evidence type="ECO:0000256" key="6">
    <source>
        <dbReference type="ARBA" id="ARBA00023098"/>
    </source>
</evidence>
<dbReference type="Gene3D" id="3.30.870.10">
    <property type="entry name" value="Endonuclease Chain A"/>
    <property type="match status" value="2"/>
</dbReference>
<name>A0A1R3VBC2_9HYPH</name>
<dbReference type="CDD" id="cd09172">
    <property type="entry name" value="PLDc_Nuc_like_unchar1_1"/>
    <property type="match status" value="1"/>
</dbReference>
<evidence type="ECO:0000313" key="8">
    <source>
        <dbReference type="EMBL" id="SIT57227.1"/>
    </source>
</evidence>
<keyword evidence="9" id="KW-1185">Reference proteome</keyword>
<sequence length="623" mass="69679">MRYAAENGPLRLKVVTGTRVVLMAWDLSEGARQGLRGFAIQRLPKDRPPEWMTGTKYFEAAVDGVPPADAEFSTREHPLQTFLWSDYEAWPGRAQAFRVVALYGEPGHLTEGASVQFEVTTEAEREGTHSVWFNRGAIASHAYATDHDNKKITEEMVLDVSDDGEIKDRTVAWLSRGLAEACLRYINSAKVGEGLRVCAYEFTYLPVLFALRRAMDRGVDVRIVYHYSKKDKDPNFDAIEKAEIPEFADIGGESIQVLFQRTRTSIPHNKFIVRLVDGKPVEVWTGSTNFTDTGMFGQTNVGHVVRDGSVAEKYLAYWELVKGDLTGKNMVAETVALSGNPSGAIGEATTVPFFSPRIADNMLDWYAARIRNARSFAGITLAFNVANNILGGLAAENDALRLAILENPSTKAVKDAEFKNRGRLAFSNGAILGKTFIKYKQGGAKVTPVANGELDQWYISEELARPINRGHVFFVHSKFVMIDPLSEDPLICSGSANFSVNSLEGNDENMLLIRGDKRVADIYFTEFDRIFRHFYSRDAINRIAAKKPPKDKDPRRLDPGFAWIGRHYEDNNYKNTRRLLFFPVSPPETTWAELAGQEPDIFADEAERAARKKKAKAEAAKKK</sequence>
<dbReference type="PANTHER" id="PTHR43856">
    <property type="entry name" value="CARDIOLIPIN HYDROLASE"/>
    <property type="match status" value="1"/>
</dbReference>
<evidence type="ECO:0000256" key="3">
    <source>
        <dbReference type="ARBA" id="ARBA00012027"/>
    </source>
</evidence>
<dbReference type="Proteomes" id="UP000188388">
    <property type="component" value="Unassembled WGS sequence"/>
</dbReference>
<evidence type="ECO:0000256" key="2">
    <source>
        <dbReference type="ARBA" id="ARBA00008664"/>
    </source>
</evidence>
<dbReference type="Pfam" id="PF13091">
    <property type="entry name" value="PLDc_2"/>
    <property type="match status" value="2"/>
</dbReference>
<dbReference type="SUPFAM" id="SSF56024">
    <property type="entry name" value="Phospholipase D/nuclease"/>
    <property type="match status" value="2"/>
</dbReference>
<evidence type="ECO:0000256" key="1">
    <source>
        <dbReference type="ARBA" id="ARBA00000798"/>
    </source>
</evidence>
<evidence type="ECO:0000313" key="9">
    <source>
        <dbReference type="Proteomes" id="UP000188388"/>
    </source>
</evidence>
<protein>
    <recommendedName>
        <fullName evidence="3">phospholipase D</fullName>
        <ecNumber evidence="3">3.1.4.4</ecNumber>
    </recommendedName>
</protein>
<accession>A0A1R3VBC2</accession>
<dbReference type="InterPro" id="IPR025202">
    <property type="entry name" value="PLD-like_dom"/>
</dbReference>
<feature type="domain" description="Phospholipase D-like" evidence="7">
    <location>
        <begin position="472"/>
        <end position="530"/>
    </location>
</feature>
<comment type="catalytic activity">
    <reaction evidence="1">
        <text>a 1,2-diacyl-sn-glycero-3-phosphocholine + H2O = a 1,2-diacyl-sn-glycero-3-phosphate + choline + H(+)</text>
        <dbReference type="Rhea" id="RHEA:14445"/>
        <dbReference type="ChEBI" id="CHEBI:15354"/>
        <dbReference type="ChEBI" id="CHEBI:15377"/>
        <dbReference type="ChEBI" id="CHEBI:15378"/>
        <dbReference type="ChEBI" id="CHEBI:57643"/>
        <dbReference type="ChEBI" id="CHEBI:58608"/>
        <dbReference type="EC" id="3.1.4.4"/>
    </reaction>
</comment>
<feature type="domain" description="Phospholipase D-like" evidence="7">
    <location>
        <begin position="184"/>
        <end position="317"/>
    </location>
</feature>
<proteinExistence type="inferred from homology"/>
<evidence type="ECO:0000256" key="4">
    <source>
        <dbReference type="ARBA" id="ARBA00022801"/>
    </source>
</evidence>
<dbReference type="EMBL" id="FTPD01000026">
    <property type="protein sequence ID" value="SIT57227.1"/>
    <property type="molecule type" value="Genomic_DNA"/>
</dbReference>
<keyword evidence="6" id="KW-0443">Lipid metabolism</keyword>
<dbReference type="EC" id="3.1.4.4" evidence="3"/>